<sequence>MAPPTPALSNLVHTLSGHKGPVNSAVYNSGASYVLTAGQDRTIKLWNPVKGTLVKTYAGHGYEVLGLDCTHDNSRFASCGGDRSVFVWDVASGELIRRLSGHMAKVNAVAFNQDASILASGSFDSTVRLWDIKYVGSLVELLLLDRSRSKLTLGHHDRSQNRIPLQVLEDARDSITSICIRNHLISVGSVDGHVRTYDLRMGELRADYFDHPVTSISISNDSAMLLVTSLDSTIRNLDLDTGVMFTKYQGHKNESYRSPSSFGKDERTVVMGDEEGKVYTWDVETGKQLGSGFRAHERAILWTAHHPKQDELVTASADATVKIWGGRRG</sequence>
<dbReference type="CDD" id="cd00200">
    <property type="entry name" value="WD40"/>
    <property type="match status" value="1"/>
</dbReference>
<feature type="repeat" description="WD" evidence="6">
    <location>
        <begin position="293"/>
        <end position="329"/>
    </location>
</feature>
<evidence type="ECO:0000256" key="4">
    <source>
        <dbReference type="ARBA" id="ARBA00022737"/>
    </source>
</evidence>
<organism evidence="7 8">
    <name type="scientific">Microbotryum saponariae</name>
    <dbReference type="NCBI Taxonomy" id="289078"/>
    <lineage>
        <taxon>Eukaryota</taxon>
        <taxon>Fungi</taxon>
        <taxon>Dikarya</taxon>
        <taxon>Basidiomycota</taxon>
        <taxon>Pucciniomycotina</taxon>
        <taxon>Microbotryomycetes</taxon>
        <taxon>Microbotryales</taxon>
        <taxon>Microbotryaceae</taxon>
        <taxon>Microbotryum</taxon>
    </lineage>
</organism>
<dbReference type="Pfam" id="PF00400">
    <property type="entry name" value="WD40"/>
    <property type="match status" value="5"/>
</dbReference>
<dbReference type="InterPro" id="IPR001680">
    <property type="entry name" value="WD40_rpt"/>
</dbReference>
<feature type="repeat" description="WD" evidence="6">
    <location>
        <begin position="99"/>
        <end position="133"/>
    </location>
</feature>
<dbReference type="GO" id="GO:0000398">
    <property type="term" value="P:mRNA splicing, via spliceosome"/>
    <property type="evidence" value="ECO:0007669"/>
    <property type="project" value="TreeGrafter"/>
</dbReference>
<dbReference type="PROSITE" id="PS00678">
    <property type="entry name" value="WD_REPEATS_1"/>
    <property type="match status" value="1"/>
</dbReference>
<keyword evidence="3 6" id="KW-0853">WD repeat</keyword>
<accession>A0A2X0KMP6</accession>
<evidence type="ECO:0000256" key="3">
    <source>
        <dbReference type="ARBA" id="ARBA00022574"/>
    </source>
</evidence>
<dbReference type="InterPro" id="IPR019775">
    <property type="entry name" value="WD40_repeat_CS"/>
</dbReference>
<feature type="repeat" description="WD" evidence="6">
    <location>
        <begin position="57"/>
        <end position="98"/>
    </location>
</feature>
<dbReference type="OrthoDB" id="1068471at2759"/>
<comment type="similarity">
    <text evidence="5">Belongs to the WD repeat MORG1 family.</text>
</comment>
<keyword evidence="4" id="KW-0677">Repeat</keyword>
<dbReference type="PANTHER" id="PTHR22842:SF3">
    <property type="entry name" value="WD REPEAT DOMAIN-CONTAINING PROTEIN 83"/>
    <property type="match status" value="1"/>
</dbReference>
<dbReference type="InterPro" id="IPR020472">
    <property type="entry name" value="WD40_PAC1"/>
</dbReference>
<evidence type="ECO:0000256" key="5">
    <source>
        <dbReference type="ARBA" id="ARBA00038145"/>
    </source>
</evidence>
<dbReference type="AlphaFoldDB" id="A0A2X0KMP6"/>
<reference evidence="8" key="1">
    <citation type="submission" date="2016-10" db="EMBL/GenBank/DDBJ databases">
        <authorList>
            <person name="Jeantristanb JTB J.-T."/>
            <person name="Ricardo R."/>
        </authorList>
    </citation>
    <scope>NUCLEOTIDE SEQUENCE [LARGE SCALE GENOMIC DNA]</scope>
</reference>
<dbReference type="InterPro" id="IPR051980">
    <property type="entry name" value="WD_repeat_MORG1"/>
</dbReference>
<dbReference type="PROSITE" id="PS50082">
    <property type="entry name" value="WD_REPEATS_2"/>
    <property type="match status" value="4"/>
</dbReference>
<comment type="subcellular location">
    <subcellularLocation>
        <location evidence="1">Cytoplasm</location>
    </subcellularLocation>
</comment>
<name>A0A2X0KMP6_9BASI</name>
<dbReference type="GO" id="GO:0005737">
    <property type="term" value="C:cytoplasm"/>
    <property type="evidence" value="ECO:0007669"/>
    <property type="project" value="UniProtKB-SubCell"/>
</dbReference>
<keyword evidence="2" id="KW-0963">Cytoplasm</keyword>
<evidence type="ECO:0000313" key="8">
    <source>
        <dbReference type="Proteomes" id="UP000249723"/>
    </source>
</evidence>
<evidence type="ECO:0000313" key="7">
    <source>
        <dbReference type="EMBL" id="SCZ89177.1"/>
    </source>
</evidence>
<feature type="repeat" description="WD" evidence="6">
    <location>
        <begin position="15"/>
        <end position="56"/>
    </location>
</feature>
<dbReference type="SUPFAM" id="SSF50978">
    <property type="entry name" value="WD40 repeat-like"/>
    <property type="match status" value="1"/>
</dbReference>
<dbReference type="InterPro" id="IPR036322">
    <property type="entry name" value="WD40_repeat_dom_sf"/>
</dbReference>
<evidence type="ECO:0000256" key="6">
    <source>
        <dbReference type="PROSITE-ProRule" id="PRU00221"/>
    </source>
</evidence>
<dbReference type="EMBL" id="FMWP01000013">
    <property type="protein sequence ID" value="SCZ89177.1"/>
    <property type="molecule type" value="Genomic_DNA"/>
</dbReference>
<dbReference type="PRINTS" id="PR00320">
    <property type="entry name" value="GPROTEINBRPT"/>
</dbReference>
<dbReference type="GO" id="GO:0071013">
    <property type="term" value="C:catalytic step 2 spliceosome"/>
    <property type="evidence" value="ECO:0007669"/>
    <property type="project" value="TreeGrafter"/>
</dbReference>
<evidence type="ECO:0000256" key="1">
    <source>
        <dbReference type="ARBA" id="ARBA00004496"/>
    </source>
</evidence>
<dbReference type="PANTHER" id="PTHR22842">
    <property type="entry name" value="WD40 REPEAT PROTEIN"/>
    <property type="match status" value="1"/>
</dbReference>
<dbReference type="InterPro" id="IPR015943">
    <property type="entry name" value="WD40/YVTN_repeat-like_dom_sf"/>
</dbReference>
<dbReference type="STRING" id="289078.A0A2X0KMP6"/>
<evidence type="ECO:0000256" key="2">
    <source>
        <dbReference type="ARBA" id="ARBA00022490"/>
    </source>
</evidence>
<dbReference type="PROSITE" id="PS50294">
    <property type="entry name" value="WD_REPEATS_REGION"/>
    <property type="match status" value="4"/>
</dbReference>
<dbReference type="Gene3D" id="2.130.10.10">
    <property type="entry name" value="YVTN repeat-like/Quinoprotein amine dehydrogenase"/>
    <property type="match status" value="1"/>
</dbReference>
<gene>
    <name evidence="7" type="ORF">BZ3500_MVSOF-1268-A1-R1_CHR1-1G01009</name>
</gene>
<keyword evidence="8" id="KW-1185">Reference proteome</keyword>
<proteinExistence type="inferred from homology"/>
<dbReference type="SMART" id="SM00320">
    <property type="entry name" value="WD40"/>
    <property type="match status" value="7"/>
</dbReference>
<protein>
    <submittedName>
        <fullName evidence="7">BZ3500_MvSof-1268-A1-R1_Chr1-1g01009 protein</fullName>
    </submittedName>
</protein>
<dbReference type="Proteomes" id="UP000249723">
    <property type="component" value="Unassembled WGS sequence"/>
</dbReference>